<name>A0AAV4WZP1_9ARAC</name>
<keyword evidence="6 8" id="KW-0472">Membrane</keyword>
<feature type="transmembrane region" description="Helical" evidence="8">
    <location>
        <begin position="79"/>
        <end position="97"/>
    </location>
</feature>
<evidence type="ECO:0000256" key="8">
    <source>
        <dbReference type="SAM" id="Phobius"/>
    </source>
</evidence>
<keyword evidence="4 8" id="KW-0812">Transmembrane</keyword>
<proteinExistence type="inferred from homology"/>
<dbReference type="SUPFAM" id="SSF81321">
    <property type="entry name" value="Family A G protein-coupled receptor-like"/>
    <property type="match status" value="1"/>
</dbReference>
<organism evidence="10 11">
    <name type="scientific">Caerostris darwini</name>
    <dbReference type="NCBI Taxonomy" id="1538125"/>
    <lineage>
        <taxon>Eukaryota</taxon>
        <taxon>Metazoa</taxon>
        <taxon>Ecdysozoa</taxon>
        <taxon>Arthropoda</taxon>
        <taxon>Chelicerata</taxon>
        <taxon>Arachnida</taxon>
        <taxon>Araneae</taxon>
        <taxon>Araneomorphae</taxon>
        <taxon>Entelegynae</taxon>
        <taxon>Araneoidea</taxon>
        <taxon>Araneidae</taxon>
        <taxon>Caerostris</taxon>
    </lineage>
</organism>
<keyword evidence="3" id="KW-1003">Cell membrane</keyword>
<evidence type="ECO:0000256" key="3">
    <source>
        <dbReference type="ARBA" id="ARBA00022475"/>
    </source>
</evidence>
<dbReference type="Pfam" id="PF00001">
    <property type="entry name" value="7tm_1"/>
    <property type="match status" value="1"/>
</dbReference>
<feature type="transmembrane region" description="Helical" evidence="8">
    <location>
        <begin position="126"/>
        <end position="147"/>
    </location>
</feature>
<feature type="transmembrane region" description="Helical" evidence="8">
    <location>
        <begin position="209"/>
        <end position="232"/>
    </location>
</feature>
<accession>A0AAV4WZP1</accession>
<evidence type="ECO:0000256" key="5">
    <source>
        <dbReference type="ARBA" id="ARBA00022989"/>
    </source>
</evidence>
<feature type="transmembrane region" description="Helical" evidence="8">
    <location>
        <begin position="159"/>
        <end position="180"/>
    </location>
</feature>
<evidence type="ECO:0000313" key="11">
    <source>
        <dbReference type="Proteomes" id="UP001054837"/>
    </source>
</evidence>
<dbReference type="PANTHER" id="PTHR24241:SF190">
    <property type="entry name" value="CARDIOACCELERATORY PEPTIDE RECEPTOR-LIKE PROTEIN"/>
    <property type="match status" value="1"/>
</dbReference>
<comment type="caution">
    <text evidence="10">The sequence shown here is derived from an EMBL/GenBank/DDBJ whole genome shotgun (WGS) entry which is preliminary data.</text>
</comment>
<evidence type="ECO:0000256" key="2">
    <source>
        <dbReference type="ARBA" id="ARBA00010663"/>
    </source>
</evidence>
<keyword evidence="5 8" id="KW-1133">Transmembrane helix</keyword>
<dbReference type="Proteomes" id="UP001054837">
    <property type="component" value="Unassembled WGS sequence"/>
</dbReference>
<dbReference type="InterPro" id="IPR017452">
    <property type="entry name" value="GPCR_Rhodpsn_7TM"/>
</dbReference>
<feature type="domain" description="G-protein coupled receptors family 1 profile" evidence="9">
    <location>
        <begin position="58"/>
        <end position="328"/>
    </location>
</feature>
<dbReference type="EMBL" id="BPLQ01015432">
    <property type="protein sequence ID" value="GIY88001.1"/>
    <property type="molecule type" value="Genomic_DNA"/>
</dbReference>
<evidence type="ECO:0000256" key="6">
    <source>
        <dbReference type="ARBA" id="ARBA00023136"/>
    </source>
</evidence>
<comment type="subcellular location">
    <subcellularLocation>
        <location evidence="1">Cell membrane</location>
        <topology evidence="1">Multi-pass membrane protein</topology>
    </subcellularLocation>
</comment>
<dbReference type="GO" id="GO:0005886">
    <property type="term" value="C:plasma membrane"/>
    <property type="evidence" value="ECO:0007669"/>
    <property type="project" value="UniProtKB-SubCell"/>
</dbReference>
<evidence type="ECO:0000256" key="7">
    <source>
        <dbReference type="ARBA" id="ARBA00023170"/>
    </source>
</evidence>
<evidence type="ECO:0000256" key="1">
    <source>
        <dbReference type="ARBA" id="ARBA00004651"/>
    </source>
</evidence>
<comment type="similarity">
    <text evidence="2">Belongs to the G-protein coupled receptor 1 family.</text>
</comment>
<dbReference type="GO" id="GO:0004930">
    <property type="term" value="F:G protein-coupled receptor activity"/>
    <property type="evidence" value="ECO:0007669"/>
    <property type="project" value="InterPro"/>
</dbReference>
<feature type="transmembrane region" description="Helical" evidence="8">
    <location>
        <begin position="309"/>
        <end position="333"/>
    </location>
</feature>
<evidence type="ECO:0000256" key="4">
    <source>
        <dbReference type="ARBA" id="ARBA00022692"/>
    </source>
</evidence>
<keyword evidence="7 10" id="KW-0675">Receptor</keyword>
<dbReference type="PANTHER" id="PTHR24241">
    <property type="entry name" value="NEUROPEPTIDE RECEPTOR-RELATED G-PROTEIN COUPLED RECEPTOR"/>
    <property type="match status" value="1"/>
</dbReference>
<feature type="transmembrane region" description="Helical" evidence="8">
    <location>
        <begin position="275"/>
        <end position="297"/>
    </location>
</feature>
<dbReference type="PRINTS" id="PR00237">
    <property type="entry name" value="GPCRRHODOPSN"/>
</dbReference>
<protein>
    <submittedName>
        <fullName evidence="10">ACP receptor 3</fullName>
    </submittedName>
</protein>
<dbReference type="AlphaFoldDB" id="A0AAV4WZP1"/>
<dbReference type="GO" id="GO:0032870">
    <property type="term" value="P:cellular response to hormone stimulus"/>
    <property type="evidence" value="ECO:0007669"/>
    <property type="project" value="TreeGrafter"/>
</dbReference>
<evidence type="ECO:0000259" key="9">
    <source>
        <dbReference type="PROSITE" id="PS50262"/>
    </source>
</evidence>
<dbReference type="InterPro" id="IPR000276">
    <property type="entry name" value="GPCR_Rhodpsn"/>
</dbReference>
<evidence type="ECO:0000313" key="10">
    <source>
        <dbReference type="EMBL" id="GIY88001.1"/>
    </source>
</evidence>
<keyword evidence="11" id="KW-1185">Reference proteome</keyword>
<dbReference type="Gene3D" id="1.20.1070.10">
    <property type="entry name" value="Rhodopsin 7-helix transmembrane proteins"/>
    <property type="match status" value="1"/>
</dbReference>
<feature type="transmembrane region" description="Helical" evidence="8">
    <location>
        <begin position="44"/>
        <end position="67"/>
    </location>
</feature>
<reference evidence="10 11" key="1">
    <citation type="submission" date="2021-06" db="EMBL/GenBank/DDBJ databases">
        <title>Caerostris darwini draft genome.</title>
        <authorList>
            <person name="Kono N."/>
            <person name="Arakawa K."/>
        </authorList>
    </citation>
    <scope>NUCLEOTIDE SEQUENCE [LARGE SCALE GENOMIC DNA]</scope>
</reference>
<gene>
    <name evidence="10" type="ORF">CDAR_516351</name>
</gene>
<sequence>MNTSCPEMKIWTSDDDNVKSYIKVNNCTYNESFDYPDHLTFSEKIIVCRLVLLFAICDNLFVFVTLVKNQHKKSRVYRMMMHLIISDLIMIFVTVPLEMAFKINVQWKAGNAACKILLYLRTFGPYLSSTLVSCISLDKYFAIVNPLRFVYAYKRSKKLLGAAWAISIICSIPQSIIYHVENHPEFPQFFQGVNHNFFPTPCHELAYDIFYLIIVYGAPLSIIIFCNGRILWVVCKTYIALKAALTQEYRKFPCHRRGDIAHVTRARDRTYRMMITTSPTIVLFLIPYMVIVVWYLSQPVSAKNMESSIQTFFLMFSVSSSCVNPFIYGSYAFSLEKRVIKFRWETTSPKTRITAPANRFNERSHLRVSAIPATNSVITCPVPTRGDDGESMIQVWKCHCSSSCSKIEGMHISGTSGKAEIVTHSLDH</sequence>
<dbReference type="GO" id="GO:0042277">
    <property type="term" value="F:peptide binding"/>
    <property type="evidence" value="ECO:0007669"/>
    <property type="project" value="TreeGrafter"/>
</dbReference>
<dbReference type="PROSITE" id="PS50262">
    <property type="entry name" value="G_PROTEIN_RECEP_F1_2"/>
    <property type="match status" value="1"/>
</dbReference>